<sequence length="85" mass="9539">MPYNICAVLGTSVRNAIKPISKRPSQCRARAAAELVRRGGSTERFVWKAGYYSRINTTTKHTAHVQELNGLTSLDQNMKNRKCDT</sequence>
<dbReference type="EMBL" id="CADCXV010001225">
    <property type="protein sequence ID" value="CAB0042826.1"/>
    <property type="molecule type" value="Genomic_DNA"/>
</dbReference>
<dbReference type="AlphaFoldDB" id="A0A6H5J0J6"/>
<protein>
    <submittedName>
        <fullName evidence="1">Uncharacterized protein</fullName>
    </submittedName>
</protein>
<evidence type="ECO:0000313" key="1">
    <source>
        <dbReference type="EMBL" id="CAB0042826.1"/>
    </source>
</evidence>
<gene>
    <name evidence="1" type="ORF">TBRA_LOCUS14420</name>
</gene>
<feature type="non-terminal residue" evidence="1">
    <location>
        <position position="85"/>
    </location>
</feature>
<organism evidence="1 2">
    <name type="scientific">Trichogramma brassicae</name>
    <dbReference type="NCBI Taxonomy" id="86971"/>
    <lineage>
        <taxon>Eukaryota</taxon>
        <taxon>Metazoa</taxon>
        <taxon>Ecdysozoa</taxon>
        <taxon>Arthropoda</taxon>
        <taxon>Hexapoda</taxon>
        <taxon>Insecta</taxon>
        <taxon>Pterygota</taxon>
        <taxon>Neoptera</taxon>
        <taxon>Endopterygota</taxon>
        <taxon>Hymenoptera</taxon>
        <taxon>Apocrita</taxon>
        <taxon>Proctotrupomorpha</taxon>
        <taxon>Chalcidoidea</taxon>
        <taxon>Trichogrammatidae</taxon>
        <taxon>Trichogramma</taxon>
    </lineage>
</organism>
<name>A0A6H5J0J6_9HYME</name>
<evidence type="ECO:0000313" key="2">
    <source>
        <dbReference type="Proteomes" id="UP000479190"/>
    </source>
</evidence>
<accession>A0A6H5J0J6</accession>
<proteinExistence type="predicted"/>
<keyword evidence="2" id="KW-1185">Reference proteome</keyword>
<reference evidence="1 2" key="1">
    <citation type="submission" date="2020-02" db="EMBL/GenBank/DDBJ databases">
        <authorList>
            <person name="Ferguson B K."/>
        </authorList>
    </citation>
    <scope>NUCLEOTIDE SEQUENCE [LARGE SCALE GENOMIC DNA]</scope>
</reference>
<dbReference type="Proteomes" id="UP000479190">
    <property type="component" value="Unassembled WGS sequence"/>
</dbReference>